<evidence type="ECO:0000313" key="5">
    <source>
        <dbReference type="RefSeq" id="XP_006866669.1"/>
    </source>
</evidence>
<feature type="compositionally biased region" description="Basic and acidic residues" evidence="1">
    <location>
        <begin position="157"/>
        <end position="176"/>
    </location>
</feature>
<keyword evidence="3" id="KW-0732">Signal</keyword>
<protein>
    <submittedName>
        <fullName evidence="5">Trans-Golgi network integral membrane protein 2-like</fullName>
    </submittedName>
</protein>
<dbReference type="PANTHER" id="PTHR16502:SF0">
    <property type="entry name" value="KERATINOCYTE-ASSOCIATED TRANSMEMBRANE PROTEIN 2"/>
    <property type="match status" value="1"/>
</dbReference>
<feature type="region of interest" description="Disordered" evidence="1">
    <location>
        <begin position="19"/>
        <end position="215"/>
    </location>
</feature>
<organism evidence="4 5">
    <name type="scientific">Chrysochloris asiatica</name>
    <name type="common">Cape golden mole</name>
    <dbReference type="NCBI Taxonomy" id="185453"/>
    <lineage>
        <taxon>Eukaryota</taxon>
        <taxon>Metazoa</taxon>
        <taxon>Chordata</taxon>
        <taxon>Craniata</taxon>
        <taxon>Vertebrata</taxon>
        <taxon>Euteleostomi</taxon>
        <taxon>Mammalia</taxon>
        <taxon>Eutheria</taxon>
        <taxon>Afrotheria</taxon>
        <taxon>Chrysochloridae</taxon>
        <taxon>Chrysochlorinae</taxon>
        <taxon>Chrysochloris</taxon>
    </lineage>
</organism>
<name>A0A9B0WQU9_CHRAS</name>
<dbReference type="PANTHER" id="PTHR16502">
    <property type="entry name" value="KERATINOCYTE-ASSOCIATED TRANSMEMBRANE PROTEIN 2"/>
    <property type="match status" value="1"/>
</dbReference>
<feature type="compositionally biased region" description="Polar residues" evidence="1">
    <location>
        <begin position="90"/>
        <end position="101"/>
    </location>
</feature>
<evidence type="ECO:0000313" key="4">
    <source>
        <dbReference type="Proteomes" id="UP000504623"/>
    </source>
</evidence>
<dbReference type="RefSeq" id="XP_006866669.1">
    <property type="nucleotide sequence ID" value="XM_006866607.1"/>
</dbReference>
<dbReference type="InterPro" id="IPR037645">
    <property type="entry name" value="KCT2"/>
</dbReference>
<evidence type="ECO:0000256" key="2">
    <source>
        <dbReference type="SAM" id="Phobius"/>
    </source>
</evidence>
<keyword evidence="4" id="KW-1185">Reference proteome</keyword>
<keyword evidence="2" id="KW-1133">Transmembrane helix</keyword>
<feature type="compositionally biased region" description="Basic and acidic residues" evidence="1">
    <location>
        <begin position="52"/>
        <end position="63"/>
    </location>
</feature>
<feature type="compositionally biased region" description="Polar residues" evidence="1">
    <location>
        <begin position="19"/>
        <end position="51"/>
    </location>
</feature>
<feature type="compositionally biased region" description="Basic and acidic residues" evidence="1">
    <location>
        <begin position="116"/>
        <end position="150"/>
    </location>
</feature>
<evidence type="ECO:0000256" key="3">
    <source>
        <dbReference type="SAM" id="SignalP"/>
    </source>
</evidence>
<dbReference type="Proteomes" id="UP000504623">
    <property type="component" value="Unplaced"/>
</dbReference>
<evidence type="ECO:0000256" key="1">
    <source>
        <dbReference type="SAM" id="MobiDB-lite"/>
    </source>
</evidence>
<dbReference type="OrthoDB" id="5846619at2759"/>
<dbReference type="GeneID" id="102826521"/>
<sequence>MRFLLALVFLSLSATENLPQIPKSTSNTPVTQNLVSISAQRSNTYTRTTVEPSRDHPNTEKDQTTPTLHPPSTKHPNGISDHLSSEHTTPKYTTGSSSSEPKPTKCTPGSLGLEHTTLKDSNDKQTPKPDSKNADSETQHASRAELEEKGPTGSSPQHEREDKSSKPAENVEPKEVEGEDAEPNEETSPKGGMSDRASSEDHVGPPLGGSSEKDDLFKDNSVSASAESSHFFAYLVTAAILVAALYITYHNKRKIIAFVLEGKKSKVVRRPKASDYQRLDQKVRKEEPGPWEGCVASDGSDSGLAFGMAAVDGLWNAAVLGIGVLLPGLPLSLDFRVDI</sequence>
<reference evidence="5" key="1">
    <citation type="submission" date="2025-08" db="UniProtKB">
        <authorList>
            <consortium name="RefSeq"/>
        </authorList>
    </citation>
    <scope>IDENTIFICATION</scope>
    <source>
        <tissue evidence="5">Spleen</tissue>
    </source>
</reference>
<accession>A0A9B0WQU9</accession>
<gene>
    <name evidence="5" type="primary">LOC102826521</name>
</gene>
<dbReference type="Pfam" id="PF17818">
    <property type="entry name" value="KCT2"/>
    <property type="match status" value="1"/>
</dbReference>
<feature type="chain" id="PRO_5038623301" evidence="3">
    <location>
        <begin position="16"/>
        <end position="339"/>
    </location>
</feature>
<dbReference type="AlphaFoldDB" id="A0A9B0WQU9"/>
<feature type="transmembrane region" description="Helical" evidence="2">
    <location>
        <begin position="231"/>
        <end position="249"/>
    </location>
</feature>
<keyword evidence="2" id="KW-0812">Transmembrane</keyword>
<feature type="signal peptide" evidence="3">
    <location>
        <begin position="1"/>
        <end position="15"/>
    </location>
</feature>
<proteinExistence type="predicted"/>
<keyword evidence="2" id="KW-0472">Membrane</keyword>